<dbReference type="SUPFAM" id="SSF109604">
    <property type="entry name" value="HD-domain/PDEase-like"/>
    <property type="match status" value="1"/>
</dbReference>
<feature type="domain" description="HD" evidence="8">
    <location>
        <begin position="378"/>
        <end position="471"/>
    </location>
</feature>
<dbReference type="Pfam" id="PF00013">
    <property type="entry name" value="KH_1"/>
    <property type="match status" value="1"/>
</dbReference>
<keyword evidence="1 5" id="KW-0540">Nuclease</keyword>
<dbReference type="Proteomes" id="UP000064844">
    <property type="component" value="Chromosome"/>
</dbReference>
<accession>A0A0S2W080</accession>
<dbReference type="InterPro" id="IPR022711">
    <property type="entry name" value="RNase_Y_N"/>
</dbReference>
<name>A0A0S2W080_9FIRM</name>
<dbReference type="STRING" id="1297617.IB211_00365"/>
<proteinExistence type="inferred from homology"/>
<dbReference type="EMBL" id="CP011307">
    <property type="protein sequence ID" value="ALP92760.1"/>
    <property type="molecule type" value="Genomic_DNA"/>
</dbReference>
<comment type="function">
    <text evidence="5">Endoribonuclease that initiates mRNA decay.</text>
</comment>
<evidence type="ECO:0000256" key="2">
    <source>
        <dbReference type="ARBA" id="ARBA00022759"/>
    </source>
</evidence>
<keyword evidence="5" id="KW-0472">Membrane</keyword>
<keyword evidence="5" id="KW-1133">Transmembrane helix</keyword>
<evidence type="ECO:0000259" key="8">
    <source>
        <dbReference type="PROSITE" id="PS51831"/>
    </source>
</evidence>
<dbReference type="GO" id="GO:0005886">
    <property type="term" value="C:plasma membrane"/>
    <property type="evidence" value="ECO:0007669"/>
    <property type="project" value="UniProtKB-SubCell"/>
</dbReference>
<evidence type="ECO:0000313" key="9">
    <source>
        <dbReference type="EMBL" id="ALP92760.1"/>
    </source>
</evidence>
<dbReference type="HAMAP" id="MF_00335">
    <property type="entry name" value="RNase_Y"/>
    <property type="match status" value="1"/>
</dbReference>
<dbReference type="InterPro" id="IPR004088">
    <property type="entry name" value="KH_dom_type_1"/>
</dbReference>
<dbReference type="Gene3D" id="3.30.1370.10">
    <property type="entry name" value="K Homology domain, type 1"/>
    <property type="match status" value="1"/>
</dbReference>
<dbReference type="FunFam" id="1.10.3210.10:FF:000022">
    <property type="entry name" value="Ribonuclease Y"/>
    <property type="match status" value="1"/>
</dbReference>
<keyword evidence="5" id="KW-1003">Cell membrane</keyword>
<dbReference type="InterPro" id="IPR036612">
    <property type="entry name" value="KH_dom_type_1_sf"/>
</dbReference>
<reference evidence="9 10" key="1">
    <citation type="journal article" date="2015" name="Nat. Commun.">
        <title>Production of butyrate from lysine and the Amadori product fructoselysine by a human gut commensal.</title>
        <authorList>
            <person name="Bui T.P."/>
            <person name="Ritari J."/>
            <person name="Boeren S."/>
            <person name="de Waard P."/>
            <person name="Plugge C.M."/>
            <person name="de Vos W.M."/>
        </authorList>
    </citation>
    <scope>NUCLEOTIDE SEQUENCE [LARGE SCALE GENOMIC DNA]</scope>
    <source>
        <strain evidence="9 10">AF211</strain>
    </source>
</reference>
<dbReference type="GO" id="GO:0006402">
    <property type="term" value="P:mRNA catabolic process"/>
    <property type="evidence" value="ECO:0007669"/>
    <property type="project" value="UniProtKB-UniRule"/>
</dbReference>
<gene>
    <name evidence="5" type="primary">rny</name>
    <name evidence="9" type="ORF">IB211_00365</name>
</gene>
<comment type="subcellular location">
    <subcellularLocation>
        <location evidence="5">Cell membrane</location>
        <topology evidence="5">Single-pass membrane protein</topology>
    </subcellularLocation>
</comment>
<feature type="region of interest" description="Disordered" evidence="7">
    <location>
        <begin position="130"/>
        <end position="153"/>
    </location>
</feature>
<dbReference type="InterPro" id="IPR006674">
    <property type="entry name" value="HD_domain"/>
</dbReference>
<evidence type="ECO:0000256" key="1">
    <source>
        <dbReference type="ARBA" id="ARBA00022722"/>
    </source>
</evidence>
<evidence type="ECO:0000256" key="3">
    <source>
        <dbReference type="ARBA" id="ARBA00022801"/>
    </source>
</evidence>
<keyword evidence="3 5" id="KW-0378">Hydrolase</keyword>
<dbReference type="InterPro" id="IPR004087">
    <property type="entry name" value="KH_dom"/>
</dbReference>
<evidence type="ECO:0000256" key="5">
    <source>
        <dbReference type="HAMAP-Rule" id="MF_00335"/>
    </source>
</evidence>
<dbReference type="PANTHER" id="PTHR12826:SF15">
    <property type="entry name" value="RIBONUCLEASE Y"/>
    <property type="match status" value="1"/>
</dbReference>
<dbReference type="InterPro" id="IPR017705">
    <property type="entry name" value="Ribonuclease_Y"/>
</dbReference>
<dbReference type="Gene3D" id="1.10.3210.10">
    <property type="entry name" value="Hypothetical protein af1432"/>
    <property type="match status" value="1"/>
</dbReference>
<dbReference type="CDD" id="cd22431">
    <property type="entry name" value="KH-I_RNaseY"/>
    <property type="match status" value="1"/>
</dbReference>
<dbReference type="NCBIfam" id="TIGR03319">
    <property type="entry name" value="RNase_Y"/>
    <property type="match status" value="1"/>
</dbReference>
<dbReference type="PANTHER" id="PTHR12826">
    <property type="entry name" value="RIBONUCLEASE Y"/>
    <property type="match status" value="1"/>
</dbReference>
<evidence type="ECO:0000256" key="7">
    <source>
        <dbReference type="SAM" id="MobiDB-lite"/>
    </source>
</evidence>
<evidence type="ECO:0000256" key="4">
    <source>
        <dbReference type="ARBA" id="ARBA00022884"/>
    </source>
</evidence>
<dbReference type="GO" id="GO:0003723">
    <property type="term" value="F:RNA binding"/>
    <property type="evidence" value="ECO:0007669"/>
    <property type="project" value="UniProtKB-UniRule"/>
</dbReference>
<dbReference type="CDD" id="cd00077">
    <property type="entry name" value="HDc"/>
    <property type="match status" value="1"/>
</dbReference>
<feature type="transmembrane region" description="Helical" evidence="5">
    <location>
        <begin position="49"/>
        <end position="70"/>
    </location>
</feature>
<dbReference type="NCBIfam" id="TIGR00277">
    <property type="entry name" value="HDIG"/>
    <property type="match status" value="1"/>
</dbReference>
<keyword evidence="4 5" id="KW-0694">RNA-binding</keyword>
<dbReference type="EC" id="3.1.-.-" evidence="5 6"/>
<sequence>MFFTKSCGAALRAGESAVPQGPARIILCKMQHVKNKKEKVEVFSESMDVTTVIVGIVCFAVAAVVFFVLGNQYRKNVAEKEIGSAEEEAKRIINESIKSAESKKREALVEAKEEILKARNEYEKEVKERRSDLQKQERRLQQKEETLDRKTDNIEKKEETLSRKLAELEEAREEVNTLKKSEMDVLERISGFTAEEAKNYLIAQLEADVTHESAMKIKEIEAHYKEEADTIARELISGAIQRCAADHVAEATVSVVPLPNDEMKGRIIGREGRNIRTLETMTGVDLIIDDTPEAITVSCFDPVRREIARLALEKLIQDGRIHPTRIEEMVEKAKREVDATIKAEGERAVFETNVHGLHPELVKLLGRMRYRTSYGQNVLNHSIEVAHVAGLLAAEIGANVTEAKRAGLLHDLGKAIDHEVEGSHVAIGVELARKYKESENIIHAIEAHHNDVEPRTVVACLVQAADAISAARPGARRENLENYIKRLEKLEEVTSSFPGVEKSFAIQAGREVRIMVKPDQVSEDQMVLLARDIAKKIEEELEYPGQIKVHVLRETKVIEYAK</sequence>
<organism evidence="9 10">
    <name type="scientific">Intestinimonas butyriciproducens</name>
    <dbReference type="NCBI Taxonomy" id="1297617"/>
    <lineage>
        <taxon>Bacteria</taxon>
        <taxon>Bacillati</taxon>
        <taxon>Bacillota</taxon>
        <taxon>Clostridia</taxon>
        <taxon>Eubacteriales</taxon>
        <taxon>Intestinimonas</taxon>
    </lineage>
</organism>
<dbReference type="Pfam" id="PF12072">
    <property type="entry name" value="RNase_Y_N"/>
    <property type="match status" value="1"/>
</dbReference>
<dbReference type="PROSITE" id="PS51831">
    <property type="entry name" value="HD"/>
    <property type="match status" value="1"/>
</dbReference>
<keyword evidence="10" id="KW-1185">Reference proteome</keyword>
<protein>
    <recommendedName>
        <fullName evidence="5 6">Ribonuclease Y</fullName>
        <shortName evidence="5">RNase Y</shortName>
        <ecNumber evidence="5 6">3.1.-.-</ecNumber>
    </recommendedName>
</protein>
<dbReference type="SMART" id="SM00471">
    <property type="entry name" value="HDc"/>
    <property type="match status" value="1"/>
</dbReference>
<keyword evidence="5" id="KW-0812">Transmembrane</keyword>
<dbReference type="KEGG" id="ibu:IB211_00365"/>
<dbReference type="InterPro" id="IPR006675">
    <property type="entry name" value="HDIG_dom"/>
</dbReference>
<dbReference type="AlphaFoldDB" id="A0A0S2W080"/>
<dbReference type="eggNOG" id="COG1418">
    <property type="taxonomic scope" value="Bacteria"/>
</dbReference>
<comment type="similarity">
    <text evidence="5">Belongs to the RNase Y family.</text>
</comment>
<dbReference type="PROSITE" id="PS50084">
    <property type="entry name" value="KH_TYPE_1"/>
    <property type="match status" value="1"/>
</dbReference>
<dbReference type="GO" id="GO:0004521">
    <property type="term" value="F:RNA endonuclease activity"/>
    <property type="evidence" value="ECO:0007669"/>
    <property type="project" value="UniProtKB-UniRule"/>
</dbReference>
<dbReference type="Pfam" id="PF01966">
    <property type="entry name" value="HD"/>
    <property type="match status" value="1"/>
</dbReference>
<reference evidence="10" key="2">
    <citation type="submission" date="2015-04" db="EMBL/GenBank/DDBJ databases">
        <title>A butyrogenic pathway from the amino acid lysine in a human gut commensal.</title>
        <authorList>
            <person name="de Vos W.M."/>
            <person name="Bui N.T.P."/>
            <person name="Plugge C.M."/>
            <person name="Ritari J."/>
        </authorList>
    </citation>
    <scope>NUCLEOTIDE SEQUENCE [LARGE SCALE GENOMIC DNA]</scope>
    <source>
        <strain evidence="10">AF211</strain>
    </source>
</reference>
<dbReference type="SMART" id="SM00322">
    <property type="entry name" value="KH"/>
    <property type="match status" value="1"/>
</dbReference>
<dbReference type="InterPro" id="IPR003607">
    <property type="entry name" value="HD/PDEase_dom"/>
</dbReference>
<dbReference type="FunFam" id="3.30.1370.10:FF:000006">
    <property type="entry name" value="Ribonuclease Y"/>
    <property type="match status" value="1"/>
</dbReference>
<dbReference type="GO" id="GO:0016787">
    <property type="term" value="F:hydrolase activity"/>
    <property type="evidence" value="ECO:0007669"/>
    <property type="project" value="UniProtKB-KW"/>
</dbReference>
<evidence type="ECO:0000256" key="6">
    <source>
        <dbReference type="NCBIfam" id="TIGR03319"/>
    </source>
</evidence>
<dbReference type="PATRIC" id="fig|1297617.4.peg.369"/>
<dbReference type="SUPFAM" id="SSF54791">
    <property type="entry name" value="Eukaryotic type KH-domain (KH-domain type I)"/>
    <property type="match status" value="1"/>
</dbReference>
<evidence type="ECO:0000313" key="10">
    <source>
        <dbReference type="Proteomes" id="UP000064844"/>
    </source>
</evidence>
<keyword evidence="2 5" id="KW-0255">Endonuclease</keyword>